<reference evidence="1 2" key="1">
    <citation type="submission" date="2020-02" db="EMBL/GenBank/DDBJ databases">
        <authorList>
            <person name="Kim Y.B."/>
            <person name="Roh S.W."/>
        </authorList>
    </citation>
    <scope>NUCLEOTIDE SEQUENCE [LARGE SCALE GENOMIC DNA]</scope>
    <source>
        <strain evidence="1 2">DSM 103574</strain>
    </source>
</reference>
<name>A0A858BSU0_9FIRM</name>
<dbReference type="EMBL" id="CP048649">
    <property type="protein sequence ID" value="QIB68175.1"/>
    <property type="molecule type" value="Genomic_DNA"/>
</dbReference>
<keyword evidence="2" id="KW-1185">Reference proteome</keyword>
<evidence type="ECO:0000313" key="1">
    <source>
        <dbReference type="EMBL" id="QIB68175.1"/>
    </source>
</evidence>
<protein>
    <submittedName>
        <fullName evidence="1">Uncharacterized protein</fullName>
    </submittedName>
</protein>
<dbReference type="KEGG" id="abut:Ami103574_02100"/>
<dbReference type="Proteomes" id="UP000466848">
    <property type="component" value="Chromosome"/>
</dbReference>
<gene>
    <name evidence="1" type="ORF">Ami103574_02100</name>
</gene>
<accession>A0A858BSU0</accession>
<evidence type="ECO:0000313" key="2">
    <source>
        <dbReference type="Proteomes" id="UP000466848"/>
    </source>
</evidence>
<sequence>MRRKEMGKLFVLAFICITLLTTTGIGVDGGIPVLSQAENTQLTALLGDLDGEAPRTVRDQVGALLHQVQQLAQAREAEGNYEMSEEETTIWKKITAQLDAETIRQFGEYTDDEPEEKAEVDYGKTTMSNLKGTLSRTDWNALNTLREDYFKAVEEDDEAYDVDVEAEMKSIITKYKRLDADAVVLNLLDDKNQKNQGLFYITANQQAVYQEGWKNGLDTLTWKEQKKLAESWQQVTAILPKDWFAPFQYFKVGGDGVDGTYAYVIPVDDRGERWCMAVDPADITEDGLFPYTVVHEMCHYWTLNEKQVEYLGDQVAYYPAERYSDWECVAKEDSYLQAFYQAFWQDIINDWATDPENLYFYDRHQSEFVTGYASTNCAEDLAESFSAYVFLKSADTPEVQAKLDFFDSYPELRQKKKEILKMVKENKVYVNPQIEPYEDKHFAEEI</sequence>
<organism evidence="1 2">
    <name type="scientific">Aminipila butyrica</name>
    <dbReference type="NCBI Taxonomy" id="433296"/>
    <lineage>
        <taxon>Bacteria</taxon>
        <taxon>Bacillati</taxon>
        <taxon>Bacillota</taxon>
        <taxon>Clostridia</taxon>
        <taxon>Peptostreptococcales</taxon>
        <taxon>Anaerovoracaceae</taxon>
        <taxon>Aminipila</taxon>
    </lineage>
</organism>
<proteinExistence type="predicted"/>
<dbReference type="AlphaFoldDB" id="A0A858BSU0"/>
<dbReference type="RefSeq" id="WP_163065095.1">
    <property type="nucleotide sequence ID" value="NZ_CP048649.1"/>
</dbReference>